<feature type="compositionally biased region" description="Polar residues" evidence="1">
    <location>
        <begin position="36"/>
        <end position="45"/>
    </location>
</feature>
<evidence type="ECO:0000313" key="2">
    <source>
        <dbReference type="EMBL" id="AKH47131.1"/>
    </source>
</evidence>
<reference evidence="2" key="1">
    <citation type="journal article" date="2015" name="Front. Microbiol.">
        <title>Combining genomic sequencing methods to explore viral diversity and reveal potential virus-host interactions.</title>
        <authorList>
            <person name="Chow C.E."/>
            <person name="Winget D.M."/>
            <person name="White R.A.III."/>
            <person name="Hallam S.J."/>
            <person name="Suttle C.A."/>
        </authorList>
    </citation>
    <scope>NUCLEOTIDE SEQUENCE</scope>
    <source>
        <strain evidence="2">Anoxic2_5</strain>
    </source>
</reference>
<dbReference type="EMBL" id="KR029589">
    <property type="protein sequence ID" value="AKH47131.1"/>
    <property type="molecule type" value="Genomic_DNA"/>
</dbReference>
<reference evidence="2" key="2">
    <citation type="submission" date="2015-03" db="EMBL/GenBank/DDBJ databases">
        <authorList>
            <person name="Chow C.-E.T."/>
            <person name="Winget D.M."/>
            <person name="White R.A.III."/>
            <person name="Hallam S.J."/>
            <person name="Suttle C.A."/>
        </authorList>
    </citation>
    <scope>NUCLEOTIDE SEQUENCE</scope>
    <source>
        <strain evidence="2">Anoxic2_5</strain>
    </source>
</reference>
<organism evidence="2">
    <name type="scientific">uncultured marine virus</name>
    <dbReference type="NCBI Taxonomy" id="186617"/>
    <lineage>
        <taxon>Viruses</taxon>
        <taxon>environmental samples</taxon>
    </lineage>
</organism>
<protein>
    <submittedName>
        <fullName evidence="2">Serine/arginine repetitive matrix protein 1</fullName>
    </submittedName>
</protein>
<feature type="region of interest" description="Disordered" evidence="1">
    <location>
        <begin position="14"/>
        <end position="51"/>
    </location>
</feature>
<feature type="region of interest" description="Disordered" evidence="1">
    <location>
        <begin position="180"/>
        <end position="216"/>
    </location>
</feature>
<sequence length="282" mass="29558">MVVEVLLEAHGPAREEHVGRRVLQPDLGGALGESGGQSERTSGATRGTRPTRLSLALDVLKGRAGTRNKPTRSTIENRIQAVEDGLRVHLQLGGPILIGVSDGSPPSVECDGLQAACSVGPGREMTTTPDPAHSRGRPGAQSASVLRGLGEILSGCHLGLSGQTGRAPLPSNTTDIQKLGGAHPRRDQPVENARPPFLNTKAHRPRKRSGTGGPRHILGPASAQGPGRLDPCSGLAHLLEVVLGENHREGCDWAWGHEGDVHPREVDSGSGGHGSILYRLLM</sequence>
<evidence type="ECO:0000256" key="1">
    <source>
        <dbReference type="SAM" id="MobiDB-lite"/>
    </source>
</evidence>
<accession>A0A0F7L7X4</accession>
<name>A0A0F7L7X4_9VIRU</name>
<proteinExistence type="predicted"/>